<feature type="signal peptide" evidence="8">
    <location>
        <begin position="1"/>
        <end position="25"/>
    </location>
</feature>
<protein>
    <submittedName>
        <fullName evidence="9">LppX_LprAFG lipoprotein</fullName>
    </submittedName>
</protein>
<dbReference type="InterPro" id="IPR009830">
    <property type="entry name" value="LppX/LprAFG"/>
</dbReference>
<evidence type="ECO:0000256" key="3">
    <source>
        <dbReference type="ARBA" id="ARBA00022475"/>
    </source>
</evidence>
<dbReference type="CDD" id="cd16334">
    <property type="entry name" value="LppX-like"/>
    <property type="match status" value="1"/>
</dbReference>
<dbReference type="Proteomes" id="UP000230551">
    <property type="component" value="Unassembled WGS sequence"/>
</dbReference>
<dbReference type="AlphaFoldDB" id="A0A2G5PAU6"/>
<gene>
    <name evidence="9" type="ORF">CQY22_010510</name>
</gene>
<comment type="similarity">
    <text evidence="2">Belongs to the LppX/LprAFG lipoprotein family.</text>
</comment>
<name>A0A2G5PAU6_9MYCO</name>
<dbReference type="PROSITE" id="PS51257">
    <property type="entry name" value="PROKAR_LIPOPROTEIN"/>
    <property type="match status" value="1"/>
</dbReference>
<evidence type="ECO:0000256" key="2">
    <source>
        <dbReference type="ARBA" id="ARBA00009194"/>
    </source>
</evidence>
<dbReference type="RefSeq" id="WP_090585218.1">
    <property type="nucleotide sequence ID" value="NZ_CP104302.1"/>
</dbReference>
<keyword evidence="4 8" id="KW-0732">Signal</keyword>
<keyword evidence="5" id="KW-0472">Membrane</keyword>
<dbReference type="EMBL" id="PDCN02000012">
    <property type="protein sequence ID" value="PIB75113.1"/>
    <property type="molecule type" value="Genomic_DNA"/>
</dbReference>
<evidence type="ECO:0000256" key="7">
    <source>
        <dbReference type="ARBA" id="ARBA00023288"/>
    </source>
</evidence>
<evidence type="ECO:0000313" key="10">
    <source>
        <dbReference type="Proteomes" id="UP000230551"/>
    </source>
</evidence>
<dbReference type="STRING" id="85968.GCA_900073015_00308"/>
<comment type="subcellular location">
    <subcellularLocation>
        <location evidence="1">Cell envelope</location>
    </subcellularLocation>
</comment>
<dbReference type="GO" id="GO:0030313">
    <property type="term" value="C:cell envelope"/>
    <property type="evidence" value="ECO:0007669"/>
    <property type="project" value="UniProtKB-SubCell"/>
</dbReference>
<evidence type="ECO:0000256" key="5">
    <source>
        <dbReference type="ARBA" id="ARBA00023136"/>
    </source>
</evidence>
<keyword evidence="3" id="KW-1003">Cell membrane</keyword>
<keyword evidence="7 9" id="KW-0449">Lipoprotein</keyword>
<evidence type="ECO:0000256" key="1">
    <source>
        <dbReference type="ARBA" id="ARBA00004196"/>
    </source>
</evidence>
<comment type="caution">
    <text evidence="9">The sequence shown here is derived from an EMBL/GenBank/DDBJ whole genome shotgun (WGS) entry which is preliminary data.</text>
</comment>
<proteinExistence type="inferred from homology"/>
<organism evidence="9 10">
    <name type="scientific">Mycolicibacterium brumae</name>
    <dbReference type="NCBI Taxonomy" id="85968"/>
    <lineage>
        <taxon>Bacteria</taxon>
        <taxon>Bacillati</taxon>
        <taxon>Actinomycetota</taxon>
        <taxon>Actinomycetes</taxon>
        <taxon>Mycobacteriales</taxon>
        <taxon>Mycobacteriaceae</taxon>
        <taxon>Mycolicibacterium</taxon>
    </lineage>
</organism>
<dbReference type="SUPFAM" id="SSF89392">
    <property type="entry name" value="Prokaryotic lipoproteins and lipoprotein localization factors"/>
    <property type="match status" value="1"/>
</dbReference>
<feature type="chain" id="PRO_5039406231" evidence="8">
    <location>
        <begin position="26"/>
        <end position="236"/>
    </location>
</feature>
<dbReference type="Pfam" id="PF07161">
    <property type="entry name" value="LppX_LprAFG"/>
    <property type="match status" value="1"/>
</dbReference>
<evidence type="ECO:0000256" key="4">
    <source>
        <dbReference type="ARBA" id="ARBA00022729"/>
    </source>
</evidence>
<accession>A0A2G5PAU6</accession>
<dbReference type="OrthoDB" id="4763237at2"/>
<evidence type="ECO:0000256" key="8">
    <source>
        <dbReference type="SAM" id="SignalP"/>
    </source>
</evidence>
<reference evidence="9 10" key="1">
    <citation type="journal article" date="2017" name="Infect. Genet. Evol.">
        <title>The new phylogeny of the genus Mycobacterium: The old and the news.</title>
        <authorList>
            <person name="Tortoli E."/>
            <person name="Fedrizzi T."/>
            <person name="Meehan C.J."/>
            <person name="Trovato A."/>
            <person name="Grottola A."/>
            <person name="Giacobazzi E."/>
            <person name="Serpini G.F."/>
            <person name="Tagliazucchi S."/>
            <person name="Fabio A."/>
            <person name="Bettua C."/>
            <person name="Bertorelli R."/>
            <person name="Frascaro F."/>
            <person name="De Sanctis V."/>
            <person name="Pecorari M."/>
            <person name="Jousson O."/>
            <person name="Segata N."/>
            <person name="Cirillo D.M."/>
        </authorList>
    </citation>
    <scope>NUCLEOTIDE SEQUENCE [LARGE SCALE GENOMIC DNA]</scope>
    <source>
        <strain evidence="9 10">CIP1034565</strain>
    </source>
</reference>
<dbReference type="InterPro" id="IPR029046">
    <property type="entry name" value="LolA/LolB/LppX"/>
</dbReference>
<evidence type="ECO:0000256" key="6">
    <source>
        <dbReference type="ARBA" id="ARBA00023139"/>
    </source>
</evidence>
<sequence length="236" mass="24307">MLTLRRTSTWKSTIAAAGAAAVVLAGCSSGGSGNEALPDAAELLTASQASTAKLTSAHLEITVEGKITGMPIKSVVGDLTNEPASAAKGNATITMGGSTVEAPFIVADGILYAALTEGGSYSDWGPAEKIYDPSVILDPNNGLANMLANFTGATSEATEKVGDTETVRVTGETSAEAVNKLLPQLKADKPVKSTAWIAKDDDHKLVKARISPSDDTYIDMTLSAWNAPVTITKPEV</sequence>
<keyword evidence="6" id="KW-0564">Palmitate</keyword>
<evidence type="ECO:0000313" key="9">
    <source>
        <dbReference type="EMBL" id="PIB75113.1"/>
    </source>
</evidence>
<keyword evidence="10" id="KW-1185">Reference proteome</keyword>
<dbReference type="Gene3D" id="2.50.20.20">
    <property type="match status" value="1"/>
</dbReference>